<dbReference type="Proteomes" id="UP000567067">
    <property type="component" value="Unassembled WGS sequence"/>
</dbReference>
<feature type="region of interest" description="Disordered" evidence="1">
    <location>
        <begin position="98"/>
        <end position="118"/>
    </location>
</feature>
<proteinExistence type="predicted"/>
<name>A0A7W3XQB0_9BACL</name>
<protein>
    <submittedName>
        <fullName evidence="3">Microcystin-dependent protein</fullName>
    </submittedName>
</protein>
<evidence type="ECO:0000259" key="2">
    <source>
        <dbReference type="Pfam" id="PF07484"/>
    </source>
</evidence>
<dbReference type="InterPro" id="IPR011083">
    <property type="entry name" value="Phage_tail_collar_dom"/>
</dbReference>
<comment type="caution">
    <text evidence="3">The sequence shown here is derived from an EMBL/GenBank/DDBJ whole genome shotgun (WGS) entry which is preliminary data.</text>
</comment>
<feature type="domain" description="Phage tail collar" evidence="2">
    <location>
        <begin position="7"/>
        <end position="62"/>
    </location>
</feature>
<accession>A0A7W3XQB0</accession>
<dbReference type="InterPro" id="IPR037053">
    <property type="entry name" value="Phage_tail_collar_dom_sf"/>
</dbReference>
<dbReference type="Pfam" id="PF07484">
    <property type="entry name" value="Collar"/>
    <property type="match status" value="1"/>
</dbReference>
<sequence length="167" mass="17738">MSEPFLGEIRLFPFGYAPRGWAACDGQILQINTNQALYSLLGTTYGGNGTTTFALPDFRGRTSIHTSPNYPLGQSSGEAAHQLTINEMPAHSHQVHASSSAANAVSPQNNTWASSSNTYTPIASGSPSPLNSGAISITGNSNPHSNMQPYLSLNFCIAIYGIYPSRD</sequence>
<organism evidence="3 4">
    <name type="scientific">Fontibacillus solani</name>
    <dbReference type="NCBI Taxonomy" id="1572857"/>
    <lineage>
        <taxon>Bacteria</taxon>
        <taxon>Bacillati</taxon>
        <taxon>Bacillota</taxon>
        <taxon>Bacilli</taxon>
        <taxon>Bacillales</taxon>
        <taxon>Paenibacillaceae</taxon>
        <taxon>Fontibacillus</taxon>
    </lineage>
</organism>
<feature type="compositionally biased region" description="Low complexity" evidence="1">
    <location>
        <begin position="98"/>
        <end position="110"/>
    </location>
</feature>
<dbReference type="RefSeq" id="WP_182534268.1">
    <property type="nucleotide sequence ID" value="NZ_JACJIP010000003.1"/>
</dbReference>
<dbReference type="EMBL" id="JACJIP010000003">
    <property type="protein sequence ID" value="MBA9084186.1"/>
    <property type="molecule type" value="Genomic_DNA"/>
</dbReference>
<reference evidence="3 4" key="1">
    <citation type="submission" date="2020-08" db="EMBL/GenBank/DDBJ databases">
        <title>Genomic Encyclopedia of Type Strains, Phase III (KMG-III): the genomes of soil and plant-associated and newly described type strains.</title>
        <authorList>
            <person name="Whitman W."/>
        </authorList>
    </citation>
    <scope>NUCLEOTIDE SEQUENCE [LARGE SCALE GENOMIC DNA]</scope>
    <source>
        <strain evidence="3 4">CECT 8693</strain>
    </source>
</reference>
<evidence type="ECO:0000313" key="3">
    <source>
        <dbReference type="EMBL" id="MBA9084186.1"/>
    </source>
</evidence>
<gene>
    <name evidence="3" type="ORF">FHR92_000640</name>
</gene>
<evidence type="ECO:0000256" key="1">
    <source>
        <dbReference type="SAM" id="MobiDB-lite"/>
    </source>
</evidence>
<evidence type="ECO:0000313" key="4">
    <source>
        <dbReference type="Proteomes" id="UP000567067"/>
    </source>
</evidence>
<dbReference type="AlphaFoldDB" id="A0A7W3XQB0"/>
<keyword evidence="4" id="KW-1185">Reference proteome</keyword>
<dbReference type="SUPFAM" id="SSF88874">
    <property type="entry name" value="Receptor-binding domain of short tail fibre protein gp12"/>
    <property type="match status" value="1"/>
</dbReference>
<dbReference type="Gene3D" id="3.90.1340.10">
    <property type="entry name" value="Phage tail collar domain"/>
    <property type="match status" value="1"/>
</dbReference>